<evidence type="ECO:0008006" key="4">
    <source>
        <dbReference type="Google" id="ProtNLM"/>
    </source>
</evidence>
<reference evidence="2 3" key="1">
    <citation type="submission" date="2017-10" db="EMBL/GenBank/DDBJ databases">
        <title>Bifidobacterium xylocopum sp. nov. and Bifidobacterium aemilianum sp. nov., from the carpenter bee (Xylocopa violacea) digestive tract.</title>
        <authorList>
            <person name="Alberoni D."/>
            <person name="Baffoni L."/>
            <person name="Di Gioia D."/>
            <person name="Gaggia F."/>
            <person name="Biavati B."/>
        </authorList>
    </citation>
    <scope>NUCLEOTIDE SEQUENCE [LARGE SCALE GENOMIC DNA]</scope>
    <source>
        <strain evidence="2 3">XV2</strain>
    </source>
</reference>
<gene>
    <name evidence="2" type="ORF">CRD59_04035</name>
</gene>
<dbReference type="Pfam" id="PF13350">
    <property type="entry name" value="Y_phosphatase3"/>
    <property type="match status" value="1"/>
</dbReference>
<evidence type="ECO:0000256" key="1">
    <source>
        <dbReference type="ARBA" id="ARBA00009580"/>
    </source>
</evidence>
<dbReference type="GO" id="GO:0004721">
    <property type="term" value="F:phosphoprotein phosphatase activity"/>
    <property type="evidence" value="ECO:0007669"/>
    <property type="project" value="InterPro"/>
</dbReference>
<accession>A0A366KCA3</accession>
<keyword evidence="3" id="KW-1185">Reference proteome</keyword>
<dbReference type="PROSITE" id="PS00383">
    <property type="entry name" value="TYR_PHOSPHATASE_1"/>
    <property type="match status" value="1"/>
</dbReference>
<evidence type="ECO:0000313" key="3">
    <source>
        <dbReference type="Proteomes" id="UP000252345"/>
    </source>
</evidence>
<dbReference type="InterPro" id="IPR016130">
    <property type="entry name" value="Tyr_Pase_AS"/>
</dbReference>
<organism evidence="2 3">
    <name type="scientific">Bifidobacterium xylocopae</name>
    <dbReference type="NCBI Taxonomy" id="2493119"/>
    <lineage>
        <taxon>Bacteria</taxon>
        <taxon>Bacillati</taxon>
        <taxon>Actinomycetota</taxon>
        <taxon>Actinomycetes</taxon>
        <taxon>Bifidobacteriales</taxon>
        <taxon>Bifidobacteriaceae</taxon>
        <taxon>Bifidobacterium</taxon>
    </lineage>
</organism>
<dbReference type="InterPro" id="IPR026893">
    <property type="entry name" value="Tyr/Ser_Pase_IphP-type"/>
</dbReference>
<comment type="similarity">
    <text evidence="1">Belongs to the protein-tyrosine phosphatase family.</text>
</comment>
<dbReference type="SUPFAM" id="SSF52799">
    <property type="entry name" value="(Phosphotyrosine protein) phosphatases II"/>
    <property type="match status" value="1"/>
</dbReference>
<dbReference type="PANTHER" id="PTHR31126">
    <property type="entry name" value="TYROSINE-PROTEIN PHOSPHATASE"/>
    <property type="match status" value="1"/>
</dbReference>
<dbReference type="EMBL" id="PDCH01000006">
    <property type="protein sequence ID" value="RBP99375.1"/>
    <property type="molecule type" value="Genomic_DNA"/>
</dbReference>
<sequence length="292" mass="32254">MFAVSARMIYHRRTIAGLAGGTSGLRGPAYLVRPHTTGGTAVKLTNFRDLGGIETIHGRRVKPCMVLRAGQPVGLDEADRHELTEDYGLSLIVDFRRPFEVKEAPDDRLPGVRIVGLDLIGDSENGDASLDSFASIADADLVDQHMMQTYRGLVESKSAQEGLGRFLDLILDNDSGSTLFHCFAGKDRTGFGAALILWLLEVDDTKVMEDYLKTNKARVAANNELLDSFRKRGFGQETIDALSIALYVKREYLEYAERLMHEQYGDVFSYADQALGFGAEKVDALRAKLLTD</sequence>
<comment type="caution">
    <text evidence="2">The sequence shown here is derived from an EMBL/GenBank/DDBJ whole genome shotgun (WGS) entry which is preliminary data.</text>
</comment>
<proteinExistence type="inferred from homology"/>
<dbReference type="AlphaFoldDB" id="A0A366KCA3"/>
<name>A0A366KCA3_9BIFI</name>
<dbReference type="PANTHER" id="PTHR31126:SF1">
    <property type="entry name" value="TYROSINE SPECIFIC PROTEIN PHOSPHATASES DOMAIN-CONTAINING PROTEIN"/>
    <property type="match status" value="1"/>
</dbReference>
<dbReference type="Gene3D" id="3.90.190.10">
    <property type="entry name" value="Protein tyrosine phosphatase superfamily"/>
    <property type="match status" value="1"/>
</dbReference>
<dbReference type="InterPro" id="IPR029021">
    <property type="entry name" value="Prot-tyrosine_phosphatase-like"/>
</dbReference>
<protein>
    <recommendedName>
        <fullName evidence="4">Protein tyrosine phosphatase</fullName>
    </recommendedName>
</protein>
<dbReference type="Proteomes" id="UP000252345">
    <property type="component" value="Unassembled WGS sequence"/>
</dbReference>
<evidence type="ECO:0000313" key="2">
    <source>
        <dbReference type="EMBL" id="RBP99375.1"/>
    </source>
</evidence>